<feature type="domain" description="Polymerase nucleotidyl transferase" evidence="1">
    <location>
        <begin position="11"/>
        <end position="69"/>
    </location>
</feature>
<dbReference type="Pfam" id="PF01909">
    <property type="entry name" value="NTP_transf_2"/>
    <property type="match status" value="1"/>
</dbReference>
<evidence type="ECO:0000313" key="2">
    <source>
        <dbReference type="EMBL" id="MFD2042952.1"/>
    </source>
</evidence>
<protein>
    <submittedName>
        <fullName evidence="2">Nucleotidyltransferase domain-containing protein</fullName>
    </submittedName>
</protein>
<reference evidence="3" key="1">
    <citation type="journal article" date="2019" name="Int. J. Syst. Evol. Microbiol.">
        <title>The Global Catalogue of Microorganisms (GCM) 10K type strain sequencing project: providing services to taxonomists for standard genome sequencing and annotation.</title>
        <authorList>
            <consortium name="The Broad Institute Genomics Platform"/>
            <consortium name="The Broad Institute Genome Sequencing Center for Infectious Disease"/>
            <person name="Wu L."/>
            <person name="Ma J."/>
        </authorList>
    </citation>
    <scope>NUCLEOTIDE SEQUENCE [LARGE SCALE GENOMIC DNA]</scope>
    <source>
        <strain evidence="3">R28</strain>
    </source>
</reference>
<gene>
    <name evidence="2" type="ORF">ACFSJF_01335</name>
</gene>
<dbReference type="RefSeq" id="WP_377554684.1">
    <property type="nucleotide sequence ID" value="NZ_JBHUHQ010000002.1"/>
</dbReference>
<dbReference type="SUPFAM" id="SSF81301">
    <property type="entry name" value="Nucleotidyltransferase"/>
    <property type="match status" value="1"/>
</dbReference>
<sequence>MNEKSFMLLETAKKFINQLNLDIMYASIGGSVGRGNADEFSDIDLTVYTKTIADDIAQNISFHQNIIQLDIKHTDELPNKERIIASPWNYRFLYESAVIEDTGNRFAEIKDWAVNYYSSIEGRKHVIEQVCNIVKERTQHAFNSLKKGKHYSATIAATGSWTESALLFLFINCNSVDAGKLIREIQNVEDHYNTVKIVSPFFNEVKVKEIIHIMKQFRYHLRNQAYSFEFGIDEIQDLLFEMKAKRLCKKDETVTLLWQAYSEALWLYFETSNGLYFDDYFEMLPKNIRQGLSRIGFTPLKEEQIKILNQLSDDLLNLCKNMMK</sequence>
<evidence type="ECO:0000313" key="3">
    <source>
        <dbReference type="Proteomes" id="UP001597383"/>
    </source>
</evidence>
<dbReference type="EMBL" id="JBHUHQ010000002">
    <property type="protein sequence ID" value="MFD2042952.1"/>
    <property type="molecule type" value="Genomic_DNA"/>
</dbReference>
<name>A0ABW4VUL2_9BACI</name>
<evidence type="ECO:0000259" key="1">
    <source>
        <dbReference type="Pfam" id="PF01909"/>
    </source>
</evidence>
<organism evidence="2 3">
    <name type="scientific">Ornithinibacillus salinisoli</name>
    <dbReference type="NCBI Taxonomy" id="1848459"/>
    <lineage>
        <taxon>Bacteria</taxon>
        <taxon>Bacillati</taxon>
        <taxon>Bacillota</taxon>
        <taxon>Bacilli</taxon>
        <taxon>Bacillales</taxon>
        <taxon>Bacillaceae</taxon>
        <taxon>Ornithinibacillus</taxon>
    </lineage>
</organism>
<proteinExistence type="predicted"/>
<accession>A0ABW4VUL2</accession>
<dbReference type="Proteomes" id="UP001597383">
    <property type="component" value="Unassembled WGS sequence"/>
</dbReference>
<keyword evidence="3" id="KW-1185">Reference proteome</keyword>
<dbReference type="CDD" id="cd05403">
    <property type="entry name" value="NT_KNTase_like"/>
    <property type="match status" value="1"/>
</dbReference>
<comment type="caution">
    <text evidence="2">The sequence shown here is derived from an EMBL/GenBank/DDBJ whole genome shotgun (WGS) entry which is preliminary data.</text>
</comment>
<dbReference type="Gene3D" id="3.30.460.10">
    <property type="entry name" value="Beta Polymerase, domain 2"/>
    <property type="match status" value="1"/>
</dbReference>
<dbReference type="InterPro" id="IPR002934">
    <property type="entry name" value="Polymerase_NTP_transf_dom"/>
</dbReference>
<dbReference type="InterPro" id="IPR043519">
    <property type="entry name" value="NT_sf"/>
</dbReference>